<evidence type="ECO:0000313" key="3">
    <source>
        <dbReference type="Proteomes" id="UP000053647"/>
    </source>
</evidence>
<dbReference type="Proteomes" id="UP000053647">
    <property type="component" value="Unassembled WGS sequence"/>
</dbReference>
<accession>A0A0C9TM83</accession>
<protein>
    <recommendedName>
        <fullName evidence="4">Retrotransposon gag domain-containing protein</fullName>
    </recommendedName>
</protein>
<evidence type="ECO:0000313" key="2">
    <source>
        <dbReference type="EMBL" id="KIJ11668.1"/>
    </source>
</evidence>
<organism evidence="2 3">
    <name type="scientific">Paxillus involutus ATCC 200175</name>
    <dbReference type="NCBI Taxonomy" id="664439"/>
    <lineage>
        <taxon>Eukaryota</taxon>
        <taxon>Fungi</taxon>
        <taxon>Dikarya</taxon>
        <taxon>Basidiomycota</taxon>
        <taxon>Agaricomycotina</taxon>
        <taxon>Agaricomycetes</taxon>
        <taxon>Agaricomycetidae</taxon>
        <taxon>Boletales</taxon>
        <taxon>Paxilineae</taxon>
        <taxon>Paxillaceae</taxon>
        <taxon>Paxillus</taxon>
    </lineage>
</organism>
<dbReference type="EMBL" id="KN819375">
    <property type="protein sequence ID" value="KIJ11668.1"/>
    <property type="molecule type" value="Genomic_DNA"/>
</dbReference>
<feature type="region of interest" description="Disordered" evidence="1">
    <location>
        <begin position="168"/>
        <end position="200"/>
    </location>
</feature>
<evidence type="ECO:0000256" key="1">
    <source>
        <dbReference type="SAM" id="MobiDB-lite"/>
    </source>
</evidence>
<feature type="compositionally biased region" description="Polar residues" evidence="1">
    <location>
        <begin position="168"/>
        <end position="186"/>
    </location>
</feature>
<dbReference type="HOGENOM" id="CLU_1366644_0_0_1"/>
<dbReference type="OrthoDB" id="2681631at2759"/>
<reference evidence="2 3" key="1">
    <citation type="submission" date="2014-06" db="EMBL/GenBank/DDBJ databases">
        <authorList>
            <consortium name="DOE Joint Genome Institute"/>
            <person name="Kuo A."/>
            <person name="Kohler A."/>
            <person name="Nagy L.G."/>
            <person name="Floudas D."/>
            <person name="Copeland A."/>
            <person name="Barry K.W."/>
            <person name="Cichocki N."/>
            <person name="Veneault-Fourrey C."/>
            <person name="LaButti K."/>
            <person name="Lindquist E.A."/>
            <person name="Lipzen A."/>
            <person name="Lundell T."/>
            <person name="Morin E."/>
            <person name="Murat C."/>
            <person name="Sun H."/>
            <person name="Tunlid A."/>
            <person name="Henrissat B."/>
            <person name="Grigoriev I.V."/>
            <person name="Hibbett D.S."/>
            <person name="Martin F."/>
            <person name="Nordberg H.P."/>
            <person name="Cantor M.N."/>
            <person name="Hua S.X."/>
        </authorList>
    </citation>
    <scope>NUCLEOTIDE SEQUENCE [LARGE SCALE GENOMIC DNA]</scope>
    <source>
        <strain evidence="2 3">ATCC 200175</strain>
    </source>
</reference>
<name>A0A0C9TM83_PAXIN</name>
<proteinExistence type="predicted"/>
<gene>
    <name evidence="2" type="ORF">PAXINDRAFT_15487</name>
</gene>
<reference evidence="3" key="2">
    <citation type="submission" date="2015-01" db="EMBL/GenBank/DDBJ databases">
        <title>Evolutionary Origins and Diversification of the Mycorrhizal Mutualists.</title>
        <authorList>
            <consortium name="DOE Joint Genome Institute"/>
            <consortium name="Mycorrhizal Genomics Consortium"/>
            <person name="Kohler A."/>
            <person name="Kuo A."/>
            <person name="Nagy L.G."/>
            <person name="Floudas D."/>
            <person name="Copeland A."/>
            <person name="Barry K.W."/>
            <person name="Cichocki N."/>
            <person name="Veneault-Fourrey C."/>
            <person name="LaButti K."/>
            <person name="Lindquist E.A."/>
            <person name="Lipzen A."/>
            <person name="Lundell T."/>
            <person name="Morin E."/>
            <person name="Murat C."/>
            <person name="Riley R."/>
            <person name="Ohm R."/>
            <person name="Sun H."/>
            <person name="Tunlid A."/>
            <person name="Henrissat B."/>
            <person name="Grigoriev I.V."/>
            <person name="Hibbett D.S."/>
            <person name="Martin F."/>
        </authorList>
    </citation>
    <scope>NUCLEOTIDE SEQUENCE [LARGE SCALE GENOMIC DNA]</scope>
    <source>
        <strain evidence="3">ATCC 200175</strain>
    </source>
</reference>
<dbReference type="AlphaFoldDB" id="A0A0C9TM83"/>
<keyword evidence="3" id="KW-1185">Reference proteome</keyword>
<sequence>MSHMQKGYAGSWSSSYYNQEKIKLAAEAFRWDEFILVLKNAFVPLNEIQDAQDCLLAFKQGRLPSEEYLTKWGQILVAAQYPRVPDDSTTADYLINLLHKNMRQPIIHAVEEEPGMYTSRSLQMWIECLQKKGQILEYRVGGFNEPSRVHRLAQPTFTRPVAPCPMTQAPTSNMQNPLEQRDTTGVTYRGQGQPMDVDRQ</sequence>
<evidence type="ECO:0008006" key="4">
    <source>
        <dbReference type="Google" id="ProtNLM"/>
    </source>
</evidence>